<dbReference type="AlphaFoldDB" id="A0AAD4PH81"/>
<gene>
    <name evidence="2" type="ORF">KR093_001885</name>
</gene>
<keyword evidence="3" id="KW-1185">Reference proteome</keyword>
<keyword evidence="1" id="KW-0732">Signal</keyword>
<feature type="signal peptide" evidence="1">
    <location>
        <begin position="1"/>
        <end position="17"/>
    </location>
</feature>
<name>A0AAD4PH81_9MUSC</name>
<organism evidence="2 3">
    <name type="scientific">Drosophila rubida</name>
    <dbReference type="NCBI Taxonomy" id="30044"/>
    <lineage>
        <taxon>Eukaryota</taxon>
        <taxon>Metazoa</taxon>
        <taxon>Ecdysozoa</taxon>
        <taxon>Arthropoda</taxon>
        <taxon>Hexapoda</taxon>
        <taxon>Insecta</taxon>
        <taxon>Pterygota</taxon>
        <taxon>Neoptera</taxon>
        <taxon>Endopterygota</taxon>
        <taxon>Diptera</taxon>
        <taxon>Brachycera</taxon>
        <taxon>Muscomorpha</taxon>
        <taxon>Ephydroidea</taxon>
        <taxon>Drosophilidae</taxon>
        <taxon>Drosophila</taxon>
    </lineage>
</organism>
<protein>
    <recommendedName>
        <fullName evidence="4">Salivary glue protein Sgs-5</fullName>
    </recommendedName>
</protein>
<feature type="non-terminal residue" evidence="2">
    <location>
        <position position="147"/>
    </location>
</feature>
<evidence type="ECO:0000313" key="2">
    <source>
        <dbReference type="EMBL" id="KAH8358707.1"/>
    </source>
</evidence>
<feature type="chain" id="PRO_5041963101" description="Salivary glue protein Sgs-5" evidence="1">
    <location>
        <begin position="18"/>
        <end position="147"/>
    </location>
</feature>
<reference evidence="2" key="1">
    <citation type="journal article" date="2021" name="Mol. Ecol. Resour.">
        <title>Phylogenomic analyses of the genus Drosophila reveals genomic signals of climate adaptation.</title>
        <authorList>
            <person name="Li F."/>
            <person name="Rane R.V."/>
            <person name="Luria V."/>
            <person name="Xiong Z."/>
            <person name="Chen J."/>
            <person name="Li Z."/>
            <person name="Catullo R.A."/>
            <person name="Griffin P.C."/>
            <person name="Schiffer M."/>
            <person name="Pearce S."/>
            <person name="Lee S.F."/>
            <person name="McElroy K."/>
            <person name="Stocker A."/>
            <person name="Shirriffs J."/>
            <person name="Cockerell F."/>
            <person name="Coppin C."/>
            <person name="Sgro C.M."/>
            <person name="Karger A."/>
            <person name="Cain J.W."/>
            <person name="Weber J.A."/>
            <person name="Santpere G."/>
            <person name="Kirschner M.W."/>
            <person name="Hoffmann A.A."/>
            <person name="Oakeshott J.G."/>
            <person name="Zhang G."/>
        </authorList>
    </citation>
    <scope>NUCLEOTIDE SEQUENCE</scope>
    <source>
        <strain evidence="2">BGI-SZ-2011g</strain>
    </source>
</reference>
<accession>A0AAD4PH81</accession>
<dbReference type="Proteomes" id="UP001200034">
    <property type="component" value="Unassembled WGS sequence"/>
</dbReference>
<evidence type="ECO:0008006" key="4">
    <source>
        <dbReference type="Google" id="ProtNLM"/>
    </source>
</evidence>
<dbReference type="EMBL" id="JAJJHW010003409">
    <property type="protein sequence ID" value="KAH8358707.1"/>
    <property type="molecule type" value="Genomic_DNA"/>
</dbReference>
<evidence type="ECO:0000313" key="3">
    <source>
        <dbReference type="Proteomes" id="UP001200034"/>
    </source>
</evidence>
<comment type="caution">
    <text evidence="2">The sequence shown here is derived from an EMBL/GenBank/DDBJ whole genome shotgun (WGS) entry which is preliminary data.</text>
</comment>
<sequence length="147" mass="16716">MLRLLFLAAAIFSVAESTLLVRPAPICQPACNIYQKQLVWTLEDCICRPIQNPCLAEEENQTRIRCGKTRKSSLSSNFNTFNHFVLLLALVPVTESLCLHFLPKKCRKGLPVIAKFPQPPLCKCKNKPGYIVERKFANLDELRKWSA</sequence>
<evidence type="ECO:0000256" key="1">
    <source>
        <dbReference type="SAM" id="SignalP"/>
    </source>
</evidence>
<proteinExistence type="predicted"/>